<dbReference type="Proteomes" id="UP000531251">
    <property type="component" value="Unassembled WGS sequence"/>
</dbReference>
<keyword evidence="6" id="KW-0521">NADP</keyword>
<dbReference type="GO" id="GO:0008831">
    <property type="term" value="F:dTDP-4-dehydrorhamnose reductase activity"/>
    <property type="evidence" value="ECO:0007669"/>
    <property type="project" value="UniProtKB-EC"/>
</dbReference>
<comment type="function">
    <text evidence="6">Catalyzes the reduction of dTDP-6-deoxy-L-lyxo-4-hexulose to yield dTDP-L-rhamnose.</text>
</comment>
<dbReference type="UniPathway" id="UPA00124"/>
<comment type="similarity">
    <text evidence="2 6">Belongs to the dTDP-4-dehydrorhamnose reductase family.</text>
</comment>
<comment type="catalytic activity">
    <reaction evidence="5 6">
        <text>dTDP-beta-L-rhamnose + NADP(+) = dTDP-4-dehydro-beta-L-rhamnose + NADPH + H(+)</text>
        <dbReference type="Rhea" id="RHEA:21796"/>
        <dbReference type="ChEBI" id="CHEBI:15378"/>
        <dbReference type="ChEBI" id="CHEBI:57510"/>
        <dbReference type="ChEBI" id="CHEBI:57783"/>
        <dbReference type="ChEBI" id="CHEBI:58349"/>
        <dbReference type="ChEBI" id="CHEBI:62830"/>
        <dbReference type="EC" id="1.1.1.133"/>
    </reaction>
</comment>
<dbReference type="InterPro" id="IPR017853">
    <property type="entry name" value="GH"/>
</dbReference>
<dbReference type="GO" id="GO:0019305">
    <property type="term" value="P:dTDP-rhamnose biosynthetic process"/>
    <property type="evidence" value="ECO:0007669"/>
    <property type="project" value="UniProtKB-UniPathway"/>
</dbReference>
<evidence type="ECO:0000256" key="6">
    <source>
        <dbReference type="RuleBase" id="RU364082"/>
    </source>
</evidence>
<dbReference type="SUPFAM" id="SSF51445">
    <property type="entry name" value="(Trans)glycosidases"/>
    <property type="match status" value="1"/>
</dbReference>
<evidence type="ECO:0000256" key="1">
    <source>
        <dbReference type="ARBA" id="ARBA00004781"/>
    </source>
</evidence>
<dbReference type="CDD" id="cd05254">
    <property type="entry name" value="dTDP_HR_like_SDR_e"/>
    <property type="match status" value="1"/>
</dbReference>
<comment type="caution">
    <text evidence="8">The sequence shown here is derived from an EMBL/GenBank/DDBJ whole genome shotgun (WGS) entry which is preliminary data.</text>
</comment>
<dbReference type="Pfam" id="PF04321">
    <property type="entry name" value="RmlD_sub_bind"/>
    <property type="match status" value="1"/>
</dbReference>
<organism evidence="8 9">
    <name type="scientific">Sphingomonas trueperi</name>
    <dbReference type="NCBI Taxonomy" id="53317"/>
    <lineage>
        <taxon>Bacteria</taxon>
        <taxon>Pseudomonadati</taxon>
        <taxon>Pseudomonadota</taxon>
        <taxon>Alphaproteobacteria</taxon>
        <taxon>Sphingomonadales</taxon>
        <taxon>Sphingomonadaceae</taxon>
        <taxon>Sphingomonas</taxon>
    </lineage>
</organism>
<evidence type="ECO:0000256" key="2">
    <source>
        <dbReference type="ARBA" id="ARBA00010944"/>
    </source>
</evidence>
<gene>
    <name evidence="8" type="ORF">GGR89_002890</name>
</gene>
<dbReference type="SUPFAM" id="SSF51735">
    <property type="entry name" value="NAD(P)-binding Rossmann-fold domains"/>
    <property type="match status" value="1"/>
</dbReference>
<keyword evidence="6 8" id="KW-0560">Oxidoreductase</keyword>
<name>A0A7X5Y024_9SPHN</name>
<accession>A0A7X5Y024</accession>
<comment type="pathway">
    <text evidence="1 6">Carbohydrate biosynthesis; dTDP-L-rhamnose biosynthesis.</text>
</comment>
<proteinExistence type="inferred from homology"/>
<comment type="cofactor">
    <cofactor evidence="6">
        <name>Mg(2+)</name>
        <dbReference type="ChEBI" id="CHEBI:18420"/>
    </cofactor>
    <text evidence="6">Binds 1 Mg(2+) ion per monomer.</text>
</comment>
<dbReference type="Gene3D" id="3.20.20.80">
    <property type="entry name" value="Glycosidases"/>
    <property type="match status" value="1"/>
</dbReference>
<feature type="domain" description="RmlD-like substrate binding" evidence="7">
    <location>
        <begin position="443"/>
        <end position="702"/>
    </location>
</feature>
<dbReference type="Gene3D" id="3.40.50.720">
    <property type="entry name" value="NAD(P)-binding Rossmann-like Domain"/>
    <property type="match status" value="1"/>
</dbReference>
<dbReference type="EC" id="1.1.1.133" evidence="3 6"/>
<dbReference type="GO" id="GO:0005975">
    <property type="term" value="P:carbohydrate metabolic process"/>
    <property type="evidence" value="ECO:0007669"/>
    <property type="project" value="InterPro"/>
</dbReference>
<dbReference type="GO" id="GO:0004553">
    <property type="term" value="F:hydrolase activity, hydrolyzing O-glycosyl compounds"/>
    <property type="evidence" value="ECO:0007669"/>
    <property type="project" value="InterPro"/>
</dbReference>
<evidence type="ECO:0000313" key="8">
    <source>
        <dbReference type="EMBL" id="NJB98557.1"/>
    </source>
</evidence>
<dbReference type="Gene3D" id="3.90.25.10">
    <property type="entry name" value="UDP-galactose 4-epimerase, domain 1"/>
    <property type="match status" value="1"/>
</dbReference>
<dbReference type="RefSeq" id="WP_125976669.1">
    <property type="nucleotide sequence ID" value="NZ_BAAADY010000011.1"/>
</dbReference>
<protein>
    <recommendedName>
        <fullName evidence="4 6">dTDP-4-dehydrorhamnose reductase</fullName>
        <ecNumber evidence="3 6">1.1.1.133</ecNumber>
    </recommendedName>
</protein>
<dbReference type="InterPro" id="IPR036291">
    <property type="entry name" value="NAD(P)-bd_dom_sf"/>
</dbReference>
<dbReference type="PANTHER" id="PTHR10491">
    <property type="entry name" value="DTDP-4-DEHYDRORHAMNOSE REDUCTASE"/>
    <property type="match status" value="1"/>
</dbReference>
<sequence length="733" mass="79479">MSPLELWGGAECTVNRVGDRYRDQTIETGHHDRLEDLDRIAALGVTALRFPVLWERVCPDDREDCDWGWSDTRLARMRALGMRPIAGLVHHGSGPRRTDLLDPEFGGKLGDYAARVAERYPWIADWTPVNEPLTTARFAALYGHWYPHARDEGSFWRALVHQVEGVVCAMAAVRAVRPDARLIQTDDLGKTYGTPGTQAQVAYDNDRRWMCWDLLCGRVVPGHALWERLAGFGLAGKLEVLADAPCPPDVIGINHYLTSDRFLDENVAAYPPAMRGGNGSIAYVDTEAVRVLDPAPDGLANALAEAWARYRIPIAITEVHNGCTREEQMRWMRDAWEDAEAARAAGVAVQAVTAWSLFGASGWNTLLTEPGIYEPGVFDVRGGEPRPTAMVPLLRALARGERLAHPALHGEGWWRRDLRVTHHPRPHPNPGTRFEKTGEVRRTVLIAGATGTLGQALARSCEVRGLAYVLASRAMLDLKDGASIAAALGTHQPWAVINAAGWVRVDDAEDEEAACFAGNCLGATELAMAAAERHIATVSFSSDLVFDGALDRPYTEADPCAPLGAYGRSKAALEAAIGGLPGRHLVVRTAAFFSPWDQHNFAVHVVEALAAGRRFAAADDQVVSPAYVPDLCNAVLDELIDGTSGILHLANRGAVHWADFATSVAEACGLPARLVDAVPGRTLGWKAPRPRHVPLASQRMPSLETALQAFATAPEVLERIERAGQGAGALQSA</sequence>
<evidence type="ECO:0000256" key="3">
    <source>
        <dbReference type="ARBA" id="ARBA00012929"/>
    </source>
</evidence>
<evidence type="ECO:0000313" key="9">
    <source>
        <dbReference type="Proteomes" id="UP000531251"/>
    </source>
</evidence>
<evidence type="ECO:0000256" key="4">
    <source>
        <dbReference type="ARBA" id="ARBA00017099"/>
    </source>
</evidence>
<dbReference type="InterPro" id="IPR005913">
    <property type="entry name" value="dTDP_dehydrorham_reduct"/>
</dbReference>
<dbReference type="AlphaFoldDB" id="A0A7X5Y024"/>
<dbReference type="PANTHER" id="PTHR10491:SF4">
    <property type="entry name" value="METHIONINE ADENOSYLTRANSFERASE 2 SUBUNIT BETA"/>
    <property type="match status" value="1"/>
</dbReference>
<evidence type="ECO:0000256" key="5">
    <source>
        <dbReference type="ARBA" id="ARBA00048200"/>
    </source>
</evidence>
<dbReference type="EMBL" id="JAATJB010000009">
    <property type="protein sequence ID" value="NJB98557.1"/>
    <property type="molecule type" value="Genomic_DNA"/>
</dbReference>
<dbReference type="InterPro" id="IPR029903">
    <property type="entry name" value="RmlD-like-bd"/>
</dbReference>
<reference evidence="8 9" key="1">
    <citation type="submission" date="2020-03" db="EMBL/GenBank/DDBJ databases">
        <title>Genomic Encyclopedia of Type Strains, Phase IV (KMG-IV): sequencing the most valuable type-strain genomes for metagenomic binning, comparative biology and taxonomic classification.</title>
        <authorList>
            <person name="Goeker M."/>
        </authorList>
    </citation>
    <scope>NUCLEOTIDE SEQUENCE [LARGE SCALE GENOMIC DNA]</scope>
    <source>
        <strain evidence="8 9">DSM 7225</strain>
    </source>
</reference>
<keyword evidence="9" id="KW-1185">Reference proteome</keyword>
<evidence type="ECO:0000259" key="7">
    <source>
        <dbReference type="Pfam" id="PF04321"/>
    </source>
</evidence>